<evidence type="ECO:0000256" key="4">
    <source>
        <dbReference type="ARBA" id="ARBA00022741"/>
    </source>
</evidence>
<evidence type="ECO:0000256" key="6">
    <source>
        <dbReference type="ARBA" id="ARBA00023002"/>
    </source>
</evidence>
<keyword evidence="7 9" id="KW-0215">Deoxyribonucleotide synthesis</keyword>
<protein>
    <recommendedName>
        <fullName evidence="2 9">Ribonucleoside-diphosphate reductase</fullName>
        <ecNumber evidence="2 9">1.17.4.1</ecNumber>
    </recommendedName>
</protein>
<dbReference type="Gene3D" id="3.20.70.20">
    <property type="match status" value="1"/>
</dbReference>
<evidence type="ECO:0000256" key="3">
    <source>
        <dbReference type="ARBA" id="ARBA00022533"/>
    </source>
</evidence>
<dbReference type="GO" id="GO:0004748">
    <property type="term" value="F:ribonucleoside-diphosphate reductase activity, thioredoxin disulfide as acceptor"/>
    <property type="evidence" value="ECO:0007669"/>
    <property type="project" value="UniProtKB-EC"/>
</dbReference>
<evidence type="ECO:0000256" key="2">
    <source>
        <dbReference type="ARBA" id="ARBA00012274"/>
    </source>
</evidence>
<sequence length="751" mass="85046">MQVVKSSGIATLFEPHKIIQVLDWATKNTNIDPYDLYERVKPYLQDGMSTRDIQIAIIKVAANAISVQEPDFQYVASNLAMFALRKDVYGQFEPPSFIDHISSVVNAGLYDKEILQKWSAEEIAYLESRIDHDRDFELTYAGTMQLKEKYLVKNRSNGKVYETPQFAFMLIGMCLHQDEPVDRIKHAVRFYDAVSKRQISLPTPIMAGVRTPTRQFSSCVVIEGGDSLDSINTTNASIIKYISKRAGIGVNAGMIRAEGSKIGHGEVKHTGVIPFWKTIQASVKSCSQGGVRGGAATLYYPIWHLEVENLLVLKNNKGVDENRIRHLDYGVQINDLMLERLIKNDYITLFSPEVCGGLLYEDYFKDPEAFRNLYQTLERDPTVRKKRIKALELFETFFTERSGTARIYPYFVDNVGGHGPFIRDIATVKQSNLCCEIALPTKDVGGDDPEIALCTLAAFVLDSFDYQDQDMVNELAEIQVRALDNLLDYQDYPVKEALKAKKRRALGVGVTNYAGFLANNFATYDDANDLTHELFERLQYGLITASVKLAKEKGRCEYYSDTRWSRGELPIDWYNKKIDNVAAPNYVCDWSKLREDLATYGIRNSTLSALMPCESSSQVSNSTNGIEPPRGPVSVKESKEGSFNQVVPKVEDNIELYDYLWQMTKRGMRGYLTQAAIMQKFVCQSISTNFDYDPQNFPKGKVEMSTMMRDMLYFWSLGGKTAYYHNTRDGSGTDDYEIEMPKADDCAACKL</sequence>
<comment type="function">
    <text evidence="9">Provides the precursors necessary for DNA synthesis. Catalyzes the biosynthesis of deoxyribonucleotides from the corresponding ribonucleotides.</text>
</comment>
<keyword evidence="13" id="KW-1185">Reference proteome</keyword>
<dbReference type="GO" id="GO:0005524">
    <property type="term" value="F:ATP binding"/>
    <property type="evidence" value="ECO:0007669"/>
    <property type="project" value="UniProtKB-UniRule"/>
</dbReference>
<dbReference type="InterPro" id="IPR039718">
    <property type="entry name" value="Rrm1"/>
</dbReference>
<dbReference type="NCBIfam" id="NF006578">
    <property type="entry name" value="PRK09103.1"/>
    <property type="match status" value="1"/>
</dbReference>
<dbReference type="Proteomes" id="UP000204657">
    <property type="component" value="Segment"/>
</dbReference>
<evidence type="ECO:0000256" key="10">
    <source>
        <dbReference type="SAM" id="MobiDB-lite"/>
    </source>
</evidence>
<keyword evidence="3" id="KW-0021">Allosteric enzyme</keyword>
<dbReference type="NCBIfam" id="TIGR02506">
    <property type="entry name" value="NrdE_NrdA"/>
    <property type="match status" value="1"/>
</dbReference>
<accession>A0A0B6VP05</accession>
<keyword evidence="5 8" id="KW-0067">ATP-binding</keyword>
<feature type="domain" description="ATP-cone" evidence="11">
    <location>
        <begin position="1"/>
        <end position="90"/>
    </location>
</feature>
<dbReference type="InterPro" id="IPR013509">
    <property type="entry name" value="RNR_lsu_N"/>
</dbReference>
<evidence type="ECO:0000313" key="13">
    <source>
        <dbReference type="Proteomes" id="UP000204657"/>
    </source>
</evidence>
<comment type="similarity">
    <text evidence="1 9">Belongs to the ribonucleoside diphosphate reductase large chain family.</text>
</comment>
<dbReference type="InterPro" id="IPR005144">
    <property type="entry name" value="ATP-cone_dom"/>
</dbReference>
<evidence type="ECO:0000259" key="11">
    <source>
        <dbReference type="PROSITE" id="PS51161"/>
    </source>
</evidence>
<evidence type="ECO:0000256" key="7">
    <source>
        <dbReference type="ARBA" id="ARBA00023116"/>
    </source>
</evidence>
<dbReference type="EMBL" id="AP014714">
    <property type="protein sequence ID" value="BAQ22898.1"/>
    <property type="molecule type" value="Genomic_DNA"/>
</dbReference>
<organism evidence="12 13">
    <name type="scientific">Edwardsiella phage PEi20</name>
    <dbReference type="NCBI Taxonomy" id="1608310"/>
    <lineage>
        <taxon>Viruses</taxon>
        <taxon>Duplodnaviria</taxon>
        <taxon>Heunggongvirae</taxon>
        <taxon>Uroviricota</taxon>
        <taxon>Caudoviricetes</taxon>
        <taxon>Pantevenvirales</taxon>
        <taxon>Straboviridae</taxon>
        <taxon>Tevenvirinae</taxon>
        <taxon>Kanagawavirus</taxon>
        <taxon>Kanagawavirus pei20</taxon>
    </lineage>
</organism>
<feature type="region of interest" description="Disordered" evidence="10">
    <location>
        <begin position="618"/>
        <end position="640"/>
    </location>
</feature>
<dbReference type="PROSITE" id="PS51161">
    <property type="entry name" value="ATP_CONE"/>
    <property type="match status" value="1"/>
</dbReference>
<dbReference type="Pfam" id="PF03477">
    <property type="entry name" value="ATP-cone"/>
    <property type="match status" value="1"/>
</dbReference>
<dbReference type="PANTHER" id="PTHR11573">
    <property type="entry name" value="RIBONUCLEOSIDE-DIPHOSPHATE REDUCTASE LARGE CHAIN"/>
    <property type="match status" value="1"/>
</dbReference>
<reference evidence="12 13" key="1">
    <citation type="submission" date="2015-02" db="EMBL/GenBank/DDBJ databases">
        <title>Complete genome sequences of Edwardsiella bacteriophages, PEi20 and PEi26.</title>
        <authorList>
            <person name="Yasuike M."/>
            <person name="Nishiki I."/>
            <person name="Iwasaki Y."/>
            <person name="Nakamura Y."/>
            <person name="Fujiwara A."/>
            <person name="Hassan E.S."/>
            <person name="Mahmoud M.M."/>
            <person name="Kawato Y."/>
            <person name="Nagai S."/>
            <person name="Kobayashi T."/>
            <person name="Ototake M."/>
            <person name="Nakai T."/>
        </authorList>
    </citation>
    <scope>NUCLEOTIDE SEQUENCE [LARGE SCALE GENOMIC DNA]</scope>
</reference>
<keyword evidence="4 8" id="KW-0547">Nucleotide-binding</keyword>
<dbReference type="RefSeq" id="YP_009190406.1">
    <property type="nucleotide sequence ID" value="NC_028683.1"/>
</dbReference>
<dbReference type="Gene3D" id="1.10.1650.20">
    <property type="match status" value="1"/>
</dbReference>
<dbReference type="EC" id="1.17.4.1" evidence="2 9"/>
<proteinExistence type="inferred from homology"/>
<evidence type="ECO:0000256" key="5">
    <source>
        <dbReference type="ARBA" id="ARBA00022840"/>
    </source>
</evidence>
<comment type="catalytic activity">
    <reaction evidence="9">
        <text>a 2'-deoxyribonucleoside 5'-diphosphate + [thioredoxin]-disulfide + H2O = a ribonucleoside 5'-diphosphate + [thioredoxin]-dithiol</text>
        <dbReference type="Rhea" id="RHEA:23252"/>
        <dbReference type="Rhea" id="RHEA-COMP:10698"/>
        <dbReference type="Rhea" id="RHEA-COMP:10700"/>
        <dbReference type="ChEBI" id="CHEBI:15377"/>
        <dbReference type="ChEBI" id="CHEBI:29950"/>
        <dbReference type="ChEBI" id="CHEBI:50058"/>
        <dbReference type="ChEBI" id="CHEBI:57930"/>
        <dbReference type="ChEBI" id="CHEBI:73316"/>
        <dbReference type="EC" id="1.17.4.1"/>
    </reaction>
</comment>
<evidence type="ECO:0000313" key="12">
    <source>
        <dbReference type="EMBL" id="BAQ22898.1"/>
    </source>
</evidence>
<dbReference type="InterPro" id="IPR008926">
    <property type="entry name" value="RNR_R1-su_N"/>
</dbReference>
<dbReference type="SUPFAM" id="SSF51998">
    <property type="entry name" value="PFL-like glycyl radical enzymes"/>
    <property type="match status" value="1"/>
</dbReference>
<evidence type="ECO:0000256" key="8">
    <source>
        <dbReference type="PROSITE-ProRule" id="PRU00492"/>
    </source>
</evidence>
<dbReference type="InterPro" id="IPR000788">
    <property type="entry name" value="RNR_lg_C"/>
</dbReference>
<dbReference type="PROSITE" id="PS00089">
    <property type="entry name" value="RIBORED_LARGE"/>
    <property type="match status" value="1"/>
</dbReference>
<dbReference type="Pfam" id="PF00317">
    <property type="entry name" value="Ribonuc_red_lgN"/>
    <property type="match status" value="1"/>
</dbReference>
<dbReference type="GO" id="GO:0009263">
    <property type="term" value="P:deoxyribonucleotide biosynthetic process"/>
    <property type="evidence" value="ECO:0007669"/>
    <property type="project" value="UniProtKB-KW"/>
</dbReference>
<keyword evidence="6 9" id="KW-0560">Oxidoreductase</keyword>
<dbReference type="UniPathway" id="UPA00326"/>
<dbReference type="InterPro" id="IPR013346">
    <property type="entry name" value="NrdE_NrdA_C"/>
</dbReference>
<dbReference type="PRINTS" id="PR01183">
    <property type="entry name" value="RIBORDTASEM1"/>
</dbReference>
<dbReference type="PANTHER" id="PTHR11573:SF6">
    <property type="entry name" value="RIBONUCLEOSIDE-DIPHOSPHATE REDUCTASE LARGE SUBUNIT"/>
    <property type="match status" value="1"/>
</dbReference>
<name>A0A0B6VP05_9CAUD</name>
<dbReference type="SUPFAM" id="SSF48168">
    <property type="entry name" value="R1 subunit of ribonucleotide reductase, N-terminal domain"/>
    <property type="match status" value="1"/>
</dbReference>
<evidence type="ECO:0000256" key="9">
    <source>
        <dbReference type="RuleBase" id="RU003410"/>
    </source>
</evidence>
<gene>
    <name evidence="12" type="primary">nrdA</name>
</gene>
<dbReference type="Pfam" id="PF02867">
    <property type="entry name" value="Ribonuc_red_lgC"/>
    <property type="match status" value="1"/>
</dbReference>
<dbReference type="KEGG" id="vg:26519265"/>
<dbReference type="GeneID" id="26519265"/>
<dbReference type="OrthoDB" id="2980at10239"/>
<evidence type="ECO:0000256" key="1">
    <source>
        <dbReference type="ARBA" id="ARBA00010406"/>
    </source>
</evidence>